<evidence type="ECO:0000313" key="1">
    <source>
        <dbReference type="EMBL" id="KAJ1679169.1"/>
    </source>
</evidence>
<dbReference type="EC" id="3.4.11.18" evidence="1"/>
<dbReference type="EMBL" id="JAMZIH010000556">
    <property type="protein sequence ID" value="KAJ1679169.1"/>
    <property type="molecule type" value="Genomic_DNA"/>
</dbReference>
<dbReference type="Proteomes" id="UP001145114">
    <property type="component" value="Unassembled WGS sequence"/>
</dbReference>
<proteinExistence type="predicted"/>
<protein>
    <submittedName>
        <fullName evidence="1">Methionine aminopeptidase 1</fullName>
        <ecNumber evidence="1">3.4.11.18</ecNumber>
    </submittedName>
</protein>
<comment type="caution">
    <text evidence="1">The sequence shown here is derived from an EMBL/GenBank/DDBJ whole genome shotgun (WGS) entry which is preliminary data.</text>
</comment>
<gene>
    <name evidence="1" type="primary">fma1</name>
    <name evidence="1" type="ORF">EV182_002597</name>
</gene>
<keyword evidence="1" id="KW-0031">Aminopeptidase</keyword>
<keyword evidence="2" id="KW-1185">Reference proteome</keyword>
<organism evidence="1 2">
    <name type="scientific">Spiromyces aspiralis</name>
    <dbReference type="NCBI Taxonomy" id="68401"/>
    <lineage>
        <taxon>Eukaryota</taxon>
        <taxon>Fungi</taxon>
        <taxon>Fungi incertae sedis</taxon>
        <taxon>Zoopagomycota</taxon>
        <taxon>Kickxellomycotina</taxon>
        <taxon>Kickxellomycetes</taxon>
        <taxon>Kickxellales</taxon>
        <taxon>Kickxellaceae</taxon>
        <taxon>Spiromyces</taxon>
    </lineage>
</organism>
<keyword evidence="1" id="KW-0645">Protease</keyword>
<name>A0ACC1HRJ8_9FUNG</name>
<evidence type="ECO:0000313" key="2">
    <source>
        <dbReference type="Proteomes" id="UP001145114"/>
    </source>
</evidence>
<reference evidence="1" key="1">
    <citation type="submission" date="2022-06" db="EMBL/GenBank/DDBJ databases">
        <title>Phylogenomic reconstructions and comparative analyses of Kickxellomycotina fungi.</title>
        <authorList>
            <person name="Reynolds N.K."/>
            <person name="Stajich J.E."/>
            <person name="Barry K."/>
            <person name="Grigoriev I.V."/>
            <person name="Crous P."/>
            <person name="Smith M.E."/>
        </authorList>
    </citation>
    <scope>NUCLEOTIDE SEQUENCE</scope>
    <source>
        <strain evidence="1">RSA 2271</strain>
    </source>
</reference>
<keyword evidence="1" id="KW-0378">Hydrolase</keyword>
<accession>A0ACC1HRJ8</accession>
<sequence>MRERWQPIDRLNWPTPVPYTLHIDRIVHEACIERNAYPSPLNYYKFPKSVCTSINEVVCHGIPDQRKLKSGDIINLDVTLYHNGYHGDLNATYTIGEVDERGKELIATTRECLEKAIAMVKPGTRYRDLGAVIEKHAKSKGFSVVRTYCGHGIHSLFHCAPTIPHYAKNKTPGIMKEGHCFTIEPMINEGVSGDQTWPDDWTAVTRDGKRSAQFEHTIVVTKGGCEIL</sequence>